<gene>
    <name evidence="2" type="ORF">PVK37_11715</name>
</gene>
<feature type="region of interest" description="Disordered" evidence="1">
    <location>
        <begin position="164"/>
        <end position="188"/>
    </location>
</feature>
<accession>A0ABY7ZVJ8</accession>
<evidence type="ECO:0000256" key="1">
    <source>
        <dbReference type="SAM" id="MobiDB-lite"/>
    </source>
</evidence>
<dbReference type="EMBL" id="CP118615">
    <property type="protein sequence ID" value="WDZ87010.1"/>
    <property type="molecule type" value="Genomic_DNA"/>
</dbReference>
<sequence>MTWAETYWNDATADPAYFAAVSFDTVLDGDYGSRLFGAWIEDNHPHGQSLALIRALEYLLVTNAFADDATDTMQLLADRMARPWDDEAMEAALAATAARFGDLHVPLRIDDDSDVEALFEVLTSGDEVFSWWREQLREAAVGVLRDGGTLGAFLDDCVALAHHAKSDPTGQPSGKGKEKYDDSDSDSDYSDGYLDDDRYAVLLADDDADLDPGFARTPPASEDSSDDEGMVTVVRKRGTTFSEPEEVAEKRYPWLHHTFRLAVAFTLNPEANSRLGQTFTWDEAQEHLRQWGVDIDELVDRIGQATQNPYVKMYRDERLMISVNGTTVEVTATIDSALNAHNSGIIATLDSEGAFTHYVQFKDLVMFYTDENDMNTPIYNVLKTFGDPWAGGNAESYVVRHGKGRKAYFTVTPVRASHQGSVVAVVKRCSGGMDVKILN</sequence>
<keyword evidence="3" id="KW-1185">Reference proteome</keyword>
<proteinExistence type="predicted"/>
<feature type="region of interest" description="Disordered" evidence="1">
    <location>
        <begin position="210"/>
        <end position="229"/>
    </location>
</feature>
<name>A0ABY7ZVJ8_9ACTN</name>
<evidence type="ECO:0000313" key="2">
    <source>
        <dbReference type="EMBL" id="WDZ87010.1"/>
    </source>
</evidence>
<dbReference type="RefSeq" id="WP_275033888.1">
    <property type="nucleotide sequence ID" value="NZ_CP118615.1"/>
</dbReference>
<organism evidence="2 3">
    <name type="scientific">Micromonospora cathayae</name>
    <dbReference type="NCBI Taxonomy" id="3028804"/>
    <lineage>
        <taxon>Bacteria</taxon>
        <taxon>Bacillati</taxon>
        <taxon>Actinomycetota</taxon>
        <taxon>Actinomycetes</taxon>
        <taxon>Micromonosporales</taxon>
        <taxon>Micromonosporaceae</taxon>
        <taxon>Micromonospora</taxon>
    </lineage>
</organism>
<reference evidence="2 3" key="1">
    <citation type="submission" date="2023-02" db="EMBL/GenBank/DDBJ databases">
        <authorList>
            <person name="Mo P."/>
        </authorList>
    </citation>
    <scope>NUCLEOTIDE SEQUENCE [LARGE SCALE GENOMIC DNA]</scope>
    <source>
        <strain evidence="2 3">HUAS 3</strain>
    </source>
</reference>
<protein>
    <submittedName>
        <fullName evidence="2">Uncharacterized protein</fullName>
    </submittedName>
</protein>
<evidence type="ECO:0000313" key="3">
    <source>
        <dbReference type="Proteomes" id="UP001219605"/>
    </source>
</evidence>
<dbReference type="Proteomes" id="UP001219605">
    <property type="component" value="Chromosome"/>
</dbReference>